<evidence type="ECO:0000259" key="1">
    <source>
        <dbReference type="PROSITE" id="PS51186"/>
    </source>
</evidence>
<dbReference type="InterPro" id="IPR016181">
    <property type="entry name" value="Acyl_CoA_acyltransferase"/>
</dbReference>
<evidence type="ECO:0000313" key="2">
    <source>
        <dbReference type="EMBL" id="NGO49005.1"/>
    </source>
</evidence>
<dbReference type="InterPro" id="IPR000182">
    <property type="entry name" value="GNAT_dom"/>
</dbReference>
<sequence>MYVMRPATATDVPAYATLIRDRAAWMVRRGLEGGEELPDRADQIAAQAADDQSPVWAMTDVDGRLIGCTSLYEETPHWGWTDAERAEPALFLATTFTDPARRAERPGALIAWWALGHAARTDKEWVRRGCGHLGLVRYYRDVQGFALVHATERHGHPAYLLARKAEDLADLPIQTETRPIAEPR</sequence>
<dbReference type="PROSITE" id="PS51186">
    <property type="entry name" value="GNAT"/>
    <property type="match status" value="1"/>
</dbReference>
<name>A0ABX0E6A7_9ACTN</name>
<evidence type="ECO:0000313" key="3">
    <source>
        <dbReference type="Proteomes" id="UP001518140"/>
    </source>
</evidence>
<feature type="domain" description="N-acetyltransferase" evidence="1">
    <location>
        <begin position="2"/>
        <end position="166"/>
    </location>
</feature>
<dbReference type="SUPFAM" id="SSF55729">
    <property type="entry name" value="Acyl-CoA N-acyltransferases (Nat)"/>
    <property type="match status" value="1"/>
</dbReference>
<accession>A0ABX0E6A7</accession>
<dbReference type="EMBL" id="JAAKZX010000322">
    <property type="protein sequence ID" value="NGO49005.1"/>
    <property type="molecule type" value="Genomic_DNA"/>
</dbReference>
<dbReference type="Gene3D" id="3.40.630.30">
    <property type="match status" value="1"/>
</dbReference>
<keyword evidence="3" id="KW-1185">Reference proteome</keyword>
<gene>
    <name evidence="2" type="ORF">G6048_45340</name>
</gene>
<comment type="caution">
    <text evidence="2">The sequence shown here is derived from an EMBL/GenBank/DDBJ whole genome shotgun (WGS) entry which is preliminary data.</text>
</comment>
<organism evidence="2 3">
    <name type="scientific">Streptomyces ureilyticus</name>
    <dbReference type="NCBI Taxonomy" id="1775131"/>
    <lineage>
        <taxon>Bacteria</taxon>
        <taxon>Bacillati</taxon>
        <taxon>Actinomycetota</taxon>
        <taxon>Actinomycetes</taxon>
        <taxon>Kitasatosporales</taxon>
        <taxon>Streptomycetaceae</taxon>
        <taxon>Streptomyces</taxon>
    </lineage>
</organism>
<protein>
    <recommendedName>
        <fullName evidence="1">N-acetyltransferase domain-containing protein</fullName>
    </recommendedName>
</protein>
<dbReference type="Proteomes" id="UP001518140">
    <property type="component" value="Unassembled WGS sequence"/>
</dbReference>
<reference evidence="2 3" key="1">
    <citation type="submission" date="2020-02" db="EMBL/GenBank/DDBJ databases">
        <title>Whole-genome analyses of novel actinobacteria.</title>
        <authorList>
            <person name="Sahin N."/>
            <person name="Tokatli A."/>
        </authorList>
    </citation>
    <scope>NUCLEOTIDE SEQUENCE [LARGE SCALE GENOMIC DNA]</scope>
    <source>
        <strain evidence="2 3">YC419</strain>
    </source>
</reference>
<proteinExistence type="predicted"/>